<dbReference type="Proteomes" id="UP000246104">
    <property type="component" value="Unassembled WGS sequence"/>
</dbReference>
<proteinExistence type="predicted"/>
<dbReference type="InterPro" id="IPR029044">
    <property type="entry name" value="Nucleotide-diphossugar_trans"/>
</dbReference>
<organism evidence="2 3">
    <name type="scientific">Candidatus Cerribacteria bacterium 'Amazon FNV 2010 28 9'</name>
    <dbReference type="NCBI Taxonomy" id="2081795"/>
    <lineage>
        <taxon>Bacteria</taxon>
        <taxon>Candidatus Cerribacteria</taxon>
    </lineage>
</organism>
<dbReference type="Pfam" id="PF00535">
    <property type="entry name" value="Glycos_transf_2"/>
    <property type="match status" value="1"/>
</dbReference>
<dbReference type="PANTHER" id="PTHR43630:SF2">
    <property type="entry name" value="GLYCOSYLTRANSFERASE"/>
    <property type="match status" value="1"/>
</dbReference>
<dbReference type="AlphaFoldDB" id="A0A317JRA4"/>
<comment type="caution">
    <text evidence="2">The sequence shown here is derived from an EMBL/GenBank/DDBJ whole genome shotgun (WGS) entry which is preliminary data.</text>
</comment>
<dbReference type="InterPro" id="IPR001173">
    <property type="entry name" value="Glyco_trans_2-like"/>
</dbReference>
<evidence type="ECO:0000313" key="2">
    <source>
        <dbReference type="EMBL" id="PWU24045.1"/>
    </source>
</evidence>
<evidence type="ECO:0000259" key="1">
    <source>
        <dbReference type="Pfam" id="PF00535"/>
    </source>
</evidence>
<dbReference type="CDD" id="cd02511">
    <property type="entry name" value="Beta4Glucosyltransferase"/>
    <property type="match status" value="1"/>
</dbReference>
<name>A0A317JRA4_9BACT</name>
<dbReference type="EMBL" id="PSRQ01000014">
    <property type="protein sequence ID" value="PWU24045.1"/>
    <property type="molecule type" value="Genomic_DNA"/>
</dbReference>
<dbReference type="Gene3D" id="3.90.550.10">
    <property type="entry name" value="Spore Coat Polysaccharide Biosynthesis Protein SpsA, Chain A"/>
    <property type="match status" value="1"/>
</dbReference>
<feature type="domain" description="Glycosyltransferase 2-like" evidence="1">
    <location>
        <begin position="7"/>
        <end position="97"/>
    </location>
</feature>
<dbReference type="PANTHER" id="PTHR43630">
    <property type="entry name" value="POLY-BETA-1,6-N-ACETYL-D-GLUCOSAMINE SYNTHASE"/>
    <property type="match status" value="1"/>
</dbReference>
<protein>
    <recommendedName>
        <fullName evidence="1">Glycosyltransferase 2-like domain-containing protein</fullName>
    </recommendedName>
</protein>
<reference evidence="2 3" key="1">
    <citation type="submission" date="2018-02" db="EMBL/GenBank/DDBJ databases">
        <title>Genomic Reconstructions from Amazon Rainforest and Pasture Soil Reveal Novel Insights into the Physiology of Candidate Phyla in Tropical Sites.</title>
        <authorList>
            <person name="Kroeger M.E."/>
            <person name="Delmont T."/>
            <person name="Eren A.M."/>
            <person name="Guo J."/>
            <person name="Meyer K.M."/>
            <person name="Khan K."/>
            <person name="Rodrigues J.L.M."/>
            <person name="Bohannan B.J.M."/>
            <person name="Tringe S."/>
            <person name="Borges C.D."/>
            <person name="Tiedje J."/>
            <person name="Tsai S.M."/>
            <person name="Nusslein K."/>
        </authorList>
    </citation>
    <scope>NUCLEOTIDE SEQUENCE [LARGE SCALE GENOMIC DNA]</scope>
    <source>
        <strain evidence="2">Amazon FNV 2010 28 9</strain>
    </source>
</reference>
<sequence>MPTITALVHTRNSANALETCLQSLQWCNEIWVIDMESSDRTLDIAKKYATKIFKTKAAFDYADPIRNIYIQKVTTDWLLIVDHDEEVPKTLAAKIQTCISIDGINGYQLPRLNIIFGEKVWHTGFWPDYIIRLIRTGKGSYPPQVHGQPIVEGRVEAIEAKEEYALIHHHYPTIESFLSRANIYTSLEVEKILKETKEATPLFALRGFFEQFHTRYFALEGYKDGNVGFSLSLLLGAYTMIARLKAWEKMKQKAQASVGNIEDVETEIAAACSNTSYWVANEKLKEKINPFVKLRLLIKRKLSS</sequence>
<evidence type="ECO:0000313" key="3">
    <source>
        <dbReference type="Proteomes" id="UP000246104"/>
    </source>
</evidence>
<accession>A0A317JRA4</accession>
<gene>
    <name evidence="2" type="ORF">C5B42_00815</name>
</gene>
<dbReference type="SUPFAM" id="SSF53448">
    <property type="entry name" value="Nucleotide-diphospho-sugar transferases"/>
    <property type="match status" value="1"/>
</dbReference>